<keyword evidence="12" id="KW-0238">DNA-binding</keyword>
<dbReference type="AlphaFoldDB" id="A0A1N7M6B6"/>
<evidence type="ECO:0000256" key="6">
    <source>
        <dbReference type="ARBA" id="ARBA00022763"/>
    </source>
</evidence>
<evidence type="ECO:0000256" key="10">
    <source>
        <dbReference type="ARBA" id="ARBA00022840"/>
    </source>
</evidence>
<evidence type="ECO:0000256" key="13">
    <source>
        <dbReference type="ARBA" id="ARBA00023204"/>
    </source>
</evidence>
<evidence type="ECO:0000256" key="12">
    <source>
        <dbReference type="ARBA" id="ARBA00023125"/>
    </source>
</evidence>
<gene>
    <name evidence="18" type="ORF">SAMN05421789_107138</name>
</gene>
<reference evidence="19" key="1">
    <citation type="submission" date="2017-01" db="EMBL/GenBank/DDBJ databases">
        <authorList>
            <person name="Varghese N."/>
            <person name="Submissions S."/>
        </authorList>
    </citation>
    <scope>NUCLEOTIDE SEQUENCE [LARGE SCALE GENOMIC DNA]</scope>
    <source>
        <strain evidence="19">DSM 23145</strain>
    </source>
</reference>
<dbReference type="GO" id="GO:0003677">
    <property type="term" value="F:DNA binding"/>
    <property type="evidence" value="ECO:0007669"/>
    <property type="project" value="UniProtKB-KW"/>
</dbReference>
<dbReference type="PANTHER" id="PTHR43152:SF3">
    <property type="entry name" value="UVRABC SYSTEM PROTEIN A"/>
    <property type="match status" value="1"/>
</dbReference>
<dbReference type="GO" id="GO:0005524">
    <property type="term" value="F:ATP binding"/>
    <property type="evidence" value="ECO:0007669"/>
    <property type="project" value="UniProtKB-KW"/>
</dbReference>
<evidence type="ECO:0000256" key="5">
    <source>
        <dbReference type="ARBA" id="ARBA00022741"/>
    </source>
</evidence>
<keyword evidence="4" id="KW-0677">Repeat</keyword>
<keyword evidence="11" id="KW-0267">Excision nuclease</keyword>
<sequence>MYVSILPMATTTEIDIKKQLFVKNAHLNNLKHIDVLLPKNKLIVITGVSGSGKSSLAFDTIYAEGQRRYVESLSSYARQFLGKLEKPKVDDIKGLAPSIAIQQKVISSNPRSTVGTSTEVYDYLKLFFARVGRTFSPVSGNEVKKDSVSDVINFIKENENQTFLLRSPLIFEVDNFSELLKTLKVSGFTRLEVNQNVVGIEDLESFGFLPEKEMEIQLVIDRFNYEEDESFLQRLADSIQMAFYEGRGYCSLKNIETGKIREFSNKFELDGIEFMEPNVHFFSFNNPYGACPECEGYGKVIGIDEDLVIPNKNLSIFEDAVASWKGESMSEWRKDFIKKAKDFPIHKPYYQLTKEQKNYLWKGDGTTNFPSINSFFKMLEENLYKIQYRVMLSRFRGKTLCPSCEGLRLREETKWVKVDGHNIQSMIELPLDEFLPLMQSLKLNKHDAEIAKRLLYEITTRLAFLEKVGLGYLTINRTSNTLSGGESQRINLATSLGSSLVGSIYILDEPSIGLHSRDTENLIEVLKNLRDLGNTVIVVEHDEDVMKAADYIIDIGPEAGYLGGELVFSGPFEELRDSDSLTAQYLTGKLEIKVPETRRKSKEWIHVKGARQNNLKNINVDIPLESLVVISGVSGSGKSTLMKEVLTNDIQIQLGMGGKKGDYDSVEFPEKLIKNIELIDQNPIGKSSRSNPVTYLKAYDDIRDLFSKQKLAKVQNLKPKHFSFNVDGGRCDDCKGDGVITVSMQFMADIELECETCKGTRFKDEILEIKFDEKNISDILHLTVDEALEFFTENHQTKIVTKLKPLQEVGLGYLQLGQSSSTLSGGEAQRVKLASFLVKGITTDKSLFIFDEPSTGLHFHDINKLLKSLQALIELGHSVIVIEHQPDIIKTADFVIDIGPEAGKYGGEVVFAGTPEDLAKDKKSFTGKYLKEKLK</sequence>
<dbReference type="Proteomes" id="UP000185839">
    <property type="component" value="Unassembled WGS sequence"/>
</dbReference>
<evidence type="ECO:0000256" key="16">
    <source>
        <dbReference type="ARBA" id="ARBA00042156"/>
    </source>
</evidence>
<dbReference type="InterPro" id="IPR013815">
    <property type="entry name" value="ATP_grasp_subdomain_1"/>
</dbReference>
<keyword evidence="9" id="KW-0862">Zinc</keyword>
<name>A0A1N7M6B6_9FLAO</name>
<dbReference type="GO" id="GO:0005737">
    <property type="term" value="C:cytoplasm"/>
    <property type="evidence" value="ECO:0007669"/>
    <property type="project" value="UniProtKB-SubCell"/>
</dbReference>
<dbReference type="GO" id="GO:0008270">
    <property type="term" value="F:zinc ion binding"/>
    <property type="evidence" value="ECO:0007669"/>
    <property type="project" value="UniProtKB-KW"/>
</dbReference>
<dbReference type="Gene3D" id="1.10.8.280">
    <property type="entry name" value="ABC transporter ATPase domain-like"/>
    <property type="match status" value="1"/>
</dbReference>
<dbReference type="Gene3D" id="1.20.1580.10">
    <property type="entry name" value="ABC transporter ATPase like domain"/>
    <property type="match status" value="2"/>
</dbReference>
<dbReference type="GO" id="GO:0016887">
    <property type="term" value="F:ATP hydrolysis activity"/>
    <property type="evidence" value="ECO:0007669"/>
    <property type="project" value="InterPro"/>
</dbReference>
<evidence type="ECO:0000256" key="14">
    <source>
        <dbReference type="ARBA" id="ARBA00038000"/>
    </source>
</evidence>
<protein>
    <recommendedName>
        <fullName evidence="15">UvrABC system protein A</fullName>
    </recommendedName>
    <alternativeName>
        <fullName evidence="16">Excinuclease ABC subunit A</fullName>
    </alternativeName>
</protein>
<keyword evidence="8" id="KW-0863">Zinc-finger</keyword>
<evidence type="ECO:0000313" key="19">
    <source>
        <dbReference type="Proteomes" id="UP000185839"/>
    </source>
</evidence>
<accession>A0A1N7M6B6</accession>
<evidence type="ECO:0000256" key="3">
    <source>
        <dbReference type="ARBA" id="ARBA00022723"/>
    </source>
</evidence>
<dbReference type="EMBL" id="FTOI01000007">
    <property type="protein sequence ID" value="SIS81645.1"/>
    <property type="molecule type" value="Genomic_DNA"/>
</dbReference>
<dbReference type="Pfam" id="PF17755">
    <property type="entry name" value="UvrA_DNA-bind"/>
    <property type="match status" value="1"/>
</dbReference>
<evidence type="ECO:0000256" key="7">
    <source>
        <dbReference type="ARBA" id="ARBA00022769"/>
    </source>
</evidence>
<evidence type="ECO:0000256" key="1">
    <source>
        <dbReference type="ARBA" id="ARBA00004496"/>
    </source>
</evidence>
<dbReference type="STRING" id="713588.SAMN05421789_107138"/>
<evidence type="ECO:0000313" key="18">
    <source>
        <dbReference type="EMBL" id="SIS81645.1"/>
    </source>
</evidence>
<dbReference type="PROSITE" id="PS00211">
    <property type="entry name" value="ABC_TRANSPORTER_1"/>
    <property type="match status" value="2"/>
</dbReference>
<evidence type="ECO:0000256" key="2">
    <source>
        <dbReference type="ARBA" id="ARBA00022490"/>
    </source>
</evidence>
<dbReference type="InterPro" id="IPR003439">
    <property type="entry name" value="ABC_transporter-like_ATP-bd"/>
</dbReference>
<evidence type="ECO:0000256" key="9">
    <source>
        <dbReference type="ARBA" id="ARBA00022833"/>
    </source>
</evidence>
<comment type="similarity">
    <text evidence="14">Belongs to the ABC transporter superfamily. UvrA family.</text>
</comment>
<dbReference type="InterPro" id="IPR004602">
    <property type="entry name" value="UvrA"/>
</dbReference>
<keyword evidence="5" id="KW-0547">Nucleotide-binding</keyword>
<keyword evidence="19" id="KW-1185">Reference proteome</keyword>
<dbReference type="NCBIfam" id="TIGR00630">
    <property type="entry name" value="uvra"/>
    <property type="match status" value="1"/>
</dbReference>
<dbReference type="InterPro" id="IPR041102">
    <property type="entry name" value="UvrA_inter"/>
</dbReference>
<organism evidence="18 19">
    <name type="scientific">Kaistella chaponensis</name>
    <dbReference type="NCBI Taxonomy" id="713588"/>
    <lineage>
        <taxon>Bacteria</taxon>
        <taxon>Pseudomonadati</taxon>
        <taxon>Bacteroidota</taxon>
        <taxon>Flavobacteriia</taxon>
        <taxon>Flavobacteriales</taxon>
        <taxon>Weeksellaceae</taxon>
        <taxon>Chryseobacterium group</taxon>
        <taxon>Kaistella</taxon>
    </lineage>
</organism>
<dbReference type="GO" id="GO:0009380">
    <property type="term" value="C:excinuclease repair complex"/>
    <property type="evidence" value="ECO:0007669"/>
    <property type="project" value="InterPro"/>
</dbReference>
<dbReference type="InterPro" id="IPR041552">
    <property type="entry name" value="UvrA_DNA-bd"/>
</dbReference>
<dbReference type="Gene3D" id="3.30.1490.20">
    <property type="entry name" value="ATP-grasp fold, A domain"/>
    <property type="match status" value="1"/>
</dbReference>
<dbReference type="InterPro" id="IPR017871">
    <property type="entry name" value="ABC_transporter-like_CS"/>
</dbReference>
<feature type="domain" description="ABC transporter" evidence="17">
    <location>
        <begin position="592"/>
        <end position="931"/>
    </location>
</feature>
<comment type="subcellular location">
    <subcellularLocation>
        <location evidence="1">Cytoplasm</location>
    </subcellularLocation>
</comment>
<keyword evidence="10" id="KW-0067">ATP-binding</keyword>
<keyword evidence="7" id="KW-0228">DNA excision</keyword>
<proteinExistence type="inferred from homology"/>
<evidence type="ECO:0000256" key="11">
    <source>
        <dbReference type="ARBA" id="ARBA00022881"/>
    </source>
</evidence>
<dbReference type="GO" id="GO:0004518">
    <property type="term" value="F:nuclease activity"/>
    <property type="evidence" value="ECO:0007669"/>
    <property type="project" value="UniProtKB-KW"/>
</dbReference>
<dbReference type="Pfam" id="PF17760">
    <property type="entry name" value="UvrA_inter"/>
    <property type="match status" value="1"/>
</dbReference>
<keyword evidence="6" id="KW-0227">DNA damage</keyword>
<evidence type="ECO:0000259" key="17">
    <source>
        <dbReference type="PROSITE" id="PS50893"/>
    </source>
</evidence>
<dbReference type="PROSITE" id="PS50893">
    <property type="entry name" value="ABC_TRANSPORTER_2"/>
    <property type="match status" value="1"/>
</dbReference>
<evidence type="ECO:0000256" key="15">
    <source>
        <dbReference type="ARBA" id="ARBA00039316"/>
    </source>
</evidence>
<evidence type="ECO:0000256" key="8">
    <source>
        <dbReference type="ARBA" id="ARBA00022771"/>
    </source>
</evidence>
<dbReference type="InterPro" id="IPR027417">
    <property type="entry name" value="P-loop_NTPase"/>
</dbReference>
<dbReference type="Gene3D" id="3.40.50.300">
    <property type="entry name" value="P-loop containing nucleotide triphosphate hydrolases"/>
    <property type="match status" value="2"/>
</dbReference>
<keyword evidence="3" id="KW-0479">Metal-binding</keyword>
<keyword evidence="13" id="KW-0234">DNA repair</keyword>
<keyword evidence="2" id="KW-0963">Cytoplasm</keyword>
<evidence type="ECO:0000256" key="4">
    <source>
        <dbReference type="ARBA" id="ARBA00022737"/>
    </source>
</evidence>
<dbReference type="GO" id="GO:0006289">
    <property type="term" value="P:nucleotide-excision repair"/>
    <property type="evidence" value="ECO:0007669"/>
    <property type="project" value="InterPro"/>
</dbReference>
<dbReference type="SUPFAM" id="SSF52540">
    <property type="entry name" value="P-loop containing nucleoside triphosphate hydrolases"/>
    <property type="match status" value="2"/>
</dbReference>
<dbReference type="PANTHER" id="PTHR43152">
    <property type="entry name" value="UVRABC SYSTEM PROTEIN A"/>
    <property type="match status" value="1"/>
</dbReference>